<dbReference type="AlphaFoldDB" id="A0A0B1S796"/>
<dbReference type="Pfam" id="PF09735">
    <property type="entry name" value="Nckap1"/>
    <property type="match status" value="1"/>
</dbReference>
<dbReference type="Proteomes" id="UP000053660">
    <property type="component" value="Unassembled WGS sequence"/>
</dbReference>
<dbReference type="EMBL" id="KN593487">
    <property type="protein sequence ID" value="KHJ81143.1"/>
    <property type="molecule type" value="Genomic_DNA"/>
</dbReference>
<name>A0A0B1S796_OESDE</name>
<keyword evidence="3" id="KW-1185">Reference proteome</keyword>
<dbReference type="GO" id="GO:0016477">
    <property type="term" value="P:cell migration"/>
    <property type="evidence" value="ECO:0007669"/>
    <property type="project" value="TreeGrafter"/>
</dbReference>
<proteinExistence type="inferred from homology"/>
<evidence type="ECO:0000313" key="2">
    <source>
        <dbReference type="EMBL" id="KHJ81143.1"/>
    </source>
</evidence>
<dbReference type="GO" id="GO:0030031">
    <property type="term" value="P:cell projection assembly"/>
    <property type="evidence" value="ECO:0007669"/>
    <property type="project" value="TreeGrafter"/>
</dbReference>
<dbReference type="GO" id="GO:0048812">
    <property type="term" value="P:neuron projection morphogenesis"/>
    <property type="evidence" value="ECO:0007669"/>
    <property type="project" value="TreeGrafter"/>
</dbReference>
<organism evidence="2 3">
    <name type="scientific">Oesophagostomum dentatum</name>
    <name type="common">Nodular worm</name>
    <dbReference type="NCBI Taxonomy" id="61180"/>
    <lineage>
        <taxon>Eukaryota</taxon>
        <taxon>Metazoa</taxon>
        <taxon>Ecdysozoa</taxon>
        <taxon>Nematoda</taxon>
        <taxon>Chromadorea</taxon>
        <taxon>Rhabditida</taxon>
        <taxon>Rhabditina</taxon>
        <taxon>Rhabditomorpha</taxon>
        <taxon>Strongyloidea</taxon>
        <taxon>Strongylidae</taxon>
        <taxon>Oesophagostomum</taxon>
    </lineage>
</organism>
<evidence type="ECO:0000256" key="1">
    <source>
        <dbReference type="ARBA" id="ARBA00037947"/>
    </source>
</evidence>
<accession>A0A0B1S796</accession>
<dbReference type="PANTHER" id="PTHR12093:SF10">
    <property type="entry name" value="MEMBRANE-ASSOCIATED PROTEIN HEM"/>
    <property type="match status" value="1"/>
</dbReference>
<dbReference type="GO" id="GO:0030866">
    <property type="term" value="P:cortical actin cytoskeleton organization"/>
    <property type="evidence" value="ECO:0007669"/>
    <property type="project" value="TreeGrafter"/>
</dbReference>
<comment type="similarity">
    <text evidence="1">Belongs to the HEM-1/HEM-2 family.</text>
</comment>
<dbReference type="PANTHER" id="PTHR12093">
    <property type="entry name" value="NCK-ASSOCIATED PROTEIN 1"/>
    <property type="match status" value="1"/>
</dbReference>
<feature type="non-terminal residue" evidence="2">
    <location>
        <position position="153"/>
    </location>
</feature>
<sequence length="153" mass="17532">MTYIYTKWYLEVVLRRASAGHMLWSEHLQAMISSGENIEFAPEQYTDPRELRCLAQIIGPYGVKYLAERLTWHVASQIGELNKIVLANRDILHTARTNFDCNERMKEVMQVLSHEPKDKKGATSSPADAILQRTSIIGQIFSFRDALHVALEQ</sequence>
<evidence type="ECO:0000313" key="3">
    <source>
        <dbReference type="Proteomes" id="UP000053660"/>
    </source>
</evidence>
<dbReference type="GO" id="GO:0031209">
    <property type="term" value="C:SCAR complex"/>
    <property type="evidence" value="ECO:0007669"/>
    <property type="project" value="TreeGrafter"/>
</dbReference>
<gene>
    <name evidence="2" type="ORF">OESDEN_19171</name>
</gene>
<reference evidence="2 3" key="1">
    <citation type="submission" date="2014-03" db="EMBL/GenBank/DDBJ databases">
        <title>Draft genome of the hookworm Oesophagostomum dentatum.</title>
        <authorList>
            <person name="Mitreva M."/>
        </authorList>
    </citation>
    <scope>NUCLEOTIDE SEQUENCE [LARGE SCALE GENOMIC DNA]</scope>
    <source>
        <strain evidence="2 3">OD-Hann</strain>
    </source>
</reference>
<dbReference type="OrthoDB" id="5808545at2759"/>
<dbReference type="InterPro" id="IPR019137">
    <property type="entry name" value="Nck-associated_protein-1"/>
</dbReference>
<protein>
    <submittedName>
        <fullName evidence="2">Uncharacterized protein</fullName>
    </submittedName>
</protein>